<evidence type="ECO:0000313" key="5">
    <source>
        <dbReference type="Proteomes" id="UP000051181"/>
    </source>
</evidence>
<dbReference type="InterPro" id="IPR001670">
    <property type="entry name" value="ADH_Fe/GldA"/>
</dbReference>
<dbReference type="PANTHER" id="PTHR11496:SF83">
    <property type="entry name" value="HYDROXYACID-OXOACID TRANSHYDROGENASE, MITOCHONDRIAL"/>
    <property type="match status" value="1"/>
</dbReference>
<sequence>MEKISIPTTIYSGDDSLNVLETIKQTAVLLVCDPFLPGTPGLKSIESKLDSSNQVTIFSDVKPNPPLTNIMAGVEVFNQVKPQVMIGVGGGSAIDTAKAIRFFGEKLNKCEVKCFIAIPTTSGTGSEVTNTAVVSDEKNATKMPIIKDHLTPDIALLDPRLVMSAPASVTAFSGLDVLTHALESLVAVDPGANVISTALSEEAVDIIVHNLVQCYQHPDDYAARKIVHEASNAAGIAFNTAGLGIAHSIAHQLGAQFHMPHGLACAMMLPLVIEFNAQDPKVRAKYCKAAVKAGIGNANLSPRLEVKRLQNTIYKMMDQMKCPHNLRAFGVDPAEAKAKTDVVVKAARADGTFPGNPIVPTDEQLAAVYQAVIG</sequence>
<dbReference type="Gene3D" id="1.20.1090.10">
    <property type="entry name" value="Dehydroquinate synthase-like - alpha domain"/>
    <property type="match status" value="1"/>
</dbReference>
<dbReference type="GeneID" id="65916469"/>
<name>A0A0R1FBG4_9LACO</name>
<evidence type="ECO:0000259" key="2">
    <source>
        <dbReference type="Pfam" id="PF00465"/>
    </source>
</evidence>
<organism evidence="4 5">
    <name type="scientific">Loigolactobacillus coryniformis subsp. coryniformis KCTC 3167 = DSM 20001</name>
    <dbReference type="NCBI Taxonomy" id="913848"/>
    <lineage>
        <taxon>Bacteria</taxon>
        <taxon>Bacillati</taxon>
        <taxon>Bacillota</taxon>
        <taxon>Bacilli</taxon>
        <taxon>Lactobacillales</taxon>
        <taxon>Lactobacillaceae</taxon>
        <taxon>Loigolactobacillus</taxon>
    </lineage>
</organism>
<evidence type="ECO:0000256" key="1">
    <source>
        <dbReference type="ARBA" id="ARBA00023002"/>
    </source>
</evidence>
<dbReference type="GO" id="GO:0046872">
    <property type="term" value="F:metal ion binding"/>
    <property type="evidence" value="ECO:0007669"/>
    <property type="project" value="InterPro"/>
</dbReference>
<dbReference type="FunFam" id="3.40.50.1970:FF:000003">
    <property type="entry name" value="Alcohol dehydrogenase, iron-containing"/>
    <property type="match status" value="1"/>
</dbReference>
<dbReference type="Proteomes" id="UP000051181">
    <property type="component" value="Unassembled WGS sequence"/>
</dbReference>
<feature type="domain" description="Alcohol dehydrogenase iron-type/glycerol dehydrogenase GldA" evidence="2">
    <location>
        <begin position="7"/>
        <end position="159"/>
    </location>
</feature>
<dbReference type="PROSITE" id="PS00913">
    <property type="entry name" value="ADH_IRON_1"/>
    <property type="match status" value="1"/>
</dbReference>
<evidence type="ECO:0000259" key="3">
    <source>
        <dbReference type="Pfam" id="PF25137"/>
    </source>
</evidence>
<dbReference type="PROSITE" id="PS00060">
    <property type="entry name" value="ADH_IRON_2"/>
    <property type="match status" value="1"/>
</dbReference>
<dbReference type="FunFam" id="1.20.1090.10:FF:000001">
    <property type="entry name" value="Aldehyde-alcohol dehydrogenase"/>
    <property type="match status" value="1"/>
</dbReference>
<dbReference type="Gene3D" id="3.40.50.1970">
    <property type="match status" value="1"/>
</dbReference>
<gene>
    <name evidence="4" type="ORF">FD22_GL001493</name>
</gene>
<feature type="domain" description="Fe-containing alcohol dehydrogenase-like C-terminal" evidence="3">
    <location>
        <begin position="170"/>
        <end position="371"/>
    </location>
</feature>
<dbReference type="PATRIC" id="fig|913848.6.peg.1532"/>
<dbReference type="AlphaFoldDB" id="A0A0R1FBG4"/>
<dbReference type="InterPro" id="IPR018211">
    <property type="entry name" value="ADH_Fe_CS"/>
</dbReference>
<comment type="caution">
    <text evidence="4">The sequence shown here is derived from an EMBL/GenBank/DDBJ whole genome shotgun (WGS) entry which is preliminary data.</text>
</comment>
<dbReference type="CDD" id="cd08180">
    <property type="entry name" value="PDD"/>
    <property type="match status" value="1"/>
</dbReference>
<dbReference type="eggNOG" id="COG1454">
    <property type="taxonomic scope" value="Bacteria"/>
</dbReference>
<protein>
    <submittedName>
        <fullName evidence="4">NADPH-dependent 1,3-propanediol dehydrogenase</fullName>
    </submittedName>
</protein>
<dbReference type="InterPro" id="IPR056798">
    <property type="entry name" value="ADH_Fe_C"/>
</dbReference>
<dbReference type="SUPFAM" id="SSF56796">
    <property type="entry name" value="Dehydroquinate synthase-like"/>
    <property type="match status" value="1"/>
</dbReference>
<dbReference type="InterPro" id="IPR039697">
    <property type="entry name" value="Alcohol_dehydrogenase_Fe"/>
</dbReference>
<keyword evidence="1" id="KW-0560">Oxidoreductase</keyword>
<proteinExistence type="predicted"/>
<dbReference type="RefSeq" id="WP_003677109.1">
    <property type="nucleotide sequence ID" value="NZ_AZCN01000004.1"/>
</dbReference>
<dbReference type="PANTHER" id="PTHR11496">
    <property type="entry name" value="ALCOHOL DEHYDROGENASE"/>
    <property type="match status" value="1"/>
</dbReference>
<dbReference type="EMBL" id="AZCN01000004">
    <property type="protein sequence ID" value="KRK19049.1"/>
    <property type="molecule type" value="Genomic_DNA"/>
</dbReference>
<reference evidence="4 5" key="1">
    <citation type="journal article" date="2015" name="Genome Announc.">
        <title>Expanding the biotechnology potential of lactobacilli through comparative genomics of 213 strains and associated genera.</title>
        <authorList>
            <person name="Sun Z."/>
            <person name="Harris H.M."/>
            <person name="McCann A."/>
            <person name="Guo C."/>
            <person name="Argimon S."/>
            <person name="Zhang W."/>
            <person name="Yang X."/>
            <person name="Jeffery I.B."/>
            <person name="Cooney J.C."/>
            <person name="Kagawa T.F."/>
            <person name="Liu W."/>
            <person name="Song Y."/>
            <person name="Salvetti E."/>
            <person name="Wrobel A."/>
            <person name="Rasinkangas P."/>
            <person name="Parkhill J."/>
            <person name="Rea M.C."/>
            <person name="O'Sullivan O."/>
            <person name="Ritari J."/>
            <person name="Douillard F.P."/>
            <person name="Paul Ross R."/>
            <person name="Yang R."/>
            <person name="Briner A.E."/>
            <person name="Felis G.E."/>
            <person name="de Vos W.M."/>
            <person name="Barrangou R."/>
            <person name="Klaenhammer T.R."/>
            <person name="Caufield P.W."/>
            <person name="Cui Y."/>
            <person name="Zhang H."/>
            <person name="O'Toole P.W."/>
        </authorList>
    </citation>
    <scope>NUCLEOTIDE SEQUENCE [LARGE SCALE GENOMIC DNA]</scope>
    <source>
        <strain evidence="4 5">DSM 20001</strain>
    </source>
</reference>
<dbReference type="Pfam" id="PF25137">
    <property type="entry name" value="ADH_Fe_C"/>
    <property type="match status" value="1"/>
</dbReference>
<accession>A0A0R1FBG4</accession>
<evidence type="ECO:0000313" key="4">
    <source>
        <dbReference type="EMBL" id="KRK19049.1"/>
    </source>
</evidence>
<dbReference type="GO" id="GO:0004022">
    <property type="term" value="F:alcohol dehydrogenase (NAD+) activity"/>
    <property type="evidence" value="ECO:0007669"/>
    <property type="project" value="TreeGrafter"/>
</dbReference>
<dbReference type="Pfam" id="PF00465">
    <property type="entry name" value="Fe-ADH"/>
    <property type="match status" value="1"/>
</dbReference>